<keyword evidence="4" id="KW-0732">Signal</keyword>
<proteinExistence type="inferred from homology"/>
<keyword evidence="5" id="KW-0175">Coiled coil</keyword>
<dbReference type="InterPro" id="IPR002491">
    <property type="entry name" value="ABC_transptr_periplasmic_BD"/>
</dbReference>
<evidence type="ECO:0000256" key="5">
    <source>
        <dbReference type="SAM" id="Coils"/>
    </source>
</evidence>
<evidence type="ECO:0000256" key="1">
    <source>
        <dbReference type="ARBA" id="ARBA00004196"/>
    </source>
</evidence>
<dbReference type="Proteomes" id="UP000651156">
    <property type="component" value="Unassembled WGS sequence"/>
</dbReference>
<accession>A0ABR9UY35</accession>
<dbReference type="InterPro" id="IPR051313">
    <property type="entry name" value="Bact_iron-sidero_bind"/>
</dbReference>
<dbReference type="Pfam" id="PF01497">
    <property type="entry name" value="Peripla_BP_2"/>
    <property type="match status" value="1"/>
</dbReference>
<reference evidence="7 8" key="1">
    <citation type="submission" date="2020-10" db="EMBL/GenBank/DDBJ databases">
        <authorList>
            <person name="Castelo-Branco R."/>
            <person name="Eusebio N."/>
            <person name="Adriana R."/>
            <person name="Vieira A."/>
            <person name="Brugerolle De Fraissinette N."/>
            <person name="Rezende De Castro R."/>
            <person name="Schneider M.P."/>
            <person name="Vasconcelos V."/>
            <person name="Leao P.N."/>
        </authorList>
    </citation>
    <scope>NUCLEOTIDE SEQUENCE [LARGE SCALE GENOMIC DNA]</scope>
    <source>
        <strain evidence="7 8">LEGE 06123</strain>
    </source>
</reference>
<feature type="coiled-coil region" evidence="5">
    <location>
        <begin position="142"/>
        <end position="169"/>
    </location>
</feature>
<evidence type="ECO:0000256" key="2">
    <source>
        <dbReference type="ARBA" id="ARBA00008814"/>
    </source>
</evidence>
<comment type="caution">
    <text evidence="7">The sequence shown here is derived from an EMBL/GenBank/DDBJ whole genome shotgun (WGS) entry which is preliminary data.</text>
</comment>
<evidence type="ECO:0000256" key="3">
    <source>
        <dbReference type="ARBA" id="ARBA00022448"/>
    </source>
</evidence>
<dbReference type="RefSeq" id="WP_193934599.1">
    <property type="nucleotide sequence ID" value="NZ_CAWPMZ010000130.1"/>
</dbReference>
<dbReference type="SUPFAM" id="SSF53807">
    <property type="entry name" value="Helical backbone' metal receptor"/>
    <property type="match status" value="1"/>
</dbReference>
<organism evidence="7 8">
    <name type="scientific">Gloeocapsopsis crepidinum LEGE 06123</name>
    <dbReference type="NCBI Taxonomy" id="588587"/>
    <lineage>
        <taxon>Bacteria</taxon>
        <taxon>Bacillati</taxon>
        <taxon>Cyanobacteriota</taxon>
        <taxon>Cyanophyceae</taxon>
        <taxon>Oscillatoriophycideae</taxon>
        <taxon>Chroococcales</taxon>
        <taxon>Chroococcaceae</taxon>
        <taxon>Gloeocapsopsis</taxon>
    </lineage>
</organism>
<keyword evidence="3" id="KW-0813">Transport</keyword>
<evidence type="ECO:0000256" key="4">
    <source>
        <dbReference type="ARBA" id="ARBA00022729"/>
    </source>
</evidence>
<protein>
    <submittedName>
        <fullName evidence="7">Iron-siderophore ABC transporter substrate-binding protein</fullName>
    </submittedName>
</protein>
<dbReference type="PROSITE" id="PS50983">
    <property type="entry name" value="FE_B12_PBP"/>
    <property type="match status" value="1"/>
</dbReference>
<keyword evidence="8" id="KW-1185">Reference proteome</keyword>
<comment type="subcellular location">
    <subcellularLocation>
        <location evidence="1">Cell envelope</location>
    </subcellularLocation>
</comment>
<feature type="domain" description="Fe/B12 periplasmic-binding" evidence="6">
    <location>
        <begin position="22"/>
        <end position="292"/>
    </location>
</feature>
<dbReference type="PANTHER" id="PTHR30532:SF25">
    <property type="entry name" value="IRON(III) DICITRATE-BINDING PERIPLASMIC PROTEIN"/>
    <property type="match status" value="1"/>
</dbReference>
<evidence type="ECO:0000313" key="8">
    <source>
        <dbReference type="Proteomes" id="UP000651156"/>
    </source>
</evidence>
<evidence type="ECO:0000259" key="6">
    <source>
        <dbReference type="PROSITE" id="PS50983"/>
    </source>
</evidence>
<dbReference type="Gene3D" id="3.40.50.1980">
    <property type="entry name" value="Nitrogenase molybdenum iron protein domain"/>
    <property type="match status" value="2"/>
</dbReference>
<dbReference type="CDD" id="cd01146">
    <property type="entry name" value="FhuD"/>
    <property type="match status" value="1"/>
</dbReference>
<name>A0ABR9UY35_9CHRO</name>
<dbReference type="EMBL" id="JADEWN010000081">
    <property type="protein sequence ID" value="MBE9193209.1"/>
    <property type="molecule type" value="Genomic_DNA"/>
</dbReference>
<dbReference type="PANTHER" id="PTHR30532">
    <property type="entry name" value="IRON III DICITRATE-BINDING PERIPLASMIC PROTEIN"/>
    <property type="match status" value="1"/>
</dbReference>
<gene>
    <name evidence="7" type="ORF">IQ230_23260</name>
</gene>
<comment type="similarity">
    <text evidence="2">Belongs to the bacterial solute-binding protein 8 family.</text>
</comment>
<sequence length="292" mass="33406">MKRWWLSGGVRLWFLLISGCLNVVAIEPGWAEVKPIVEQQEVQNQEIKPVASEIGNYWRVEDIPYLVGKINGIEFLHSSSEFSLEKLLSLQPDLIVALSLSRAKTDYDLLSQIAPTILLPWEETSGDFKLFLQDVATVFDKTEKANQLINDYYRRVEELKQRLGDRRQQIRVSVIYLRDGGIVTNGKLGFSTKILDDIGLKYPPSLTTNAKYTLPISEEYLHSIDGDILLVVSHPEREDFLEQLQQKPLWQQLKAVQTKQVYIVDSNVWDAQNILAAHAALDDIEKYLINIP</sequence>
<evidence type="ECO:0000313" key="7">
    <source>
        <dbReference type="EMBL" id="MBE9193209.1"/>
    </source>
</evidence>